<dbReference type="EMBL" id="CP063144">
    <property type="protein sequence ID" value="QOR95194.1"/>
    <property type="molecule type" value="Genomic_DNA"/>
</dbReference>
<reference evidence="1 2" key="1">
    <citation type="submission" date="2020-10" db="EMBL/GenBank/DDBJ databases">
        <title>Complete genome sequence of Thermosphaera aggregans strain 3507.</title>
        <authorList>
            <person name="Zayulina K.S."/>
            <person name="Elcheninov A.G."/>
            <person name="Toshchakov S.V."/>
            <person name="Kublanov I.V."/>
            <person name="Kochetkova T.V."/>
        </authorList>
    </citation>
    <scope>NUCLEOTIDE SEQUENCE [LARGE SCALE GENOMIC DNA]</scope>
    <source>
        <strain evidence="1 2">3507</strain>
    </source>
</reference>
<keyword evidence="2" id="KW-1185">Reference proteome</keyword>
<organism evidence="1 2">
    <name type="scientific">Thermosphaera chiliense</name>
    <dbReference type="NCBI Taxonomy" id="3402707"/>
    <lineage>
        <taxon>Archaea</taxon>
        <taxon>Thermoproteota</taxon>
        <taxon>Thermoprotei</taxon>
        <taxon>Desulfurococcales</taxon>
        <taxon>Desulfurococcaceae</taxon>
        <taxon>Thermosphaera</taxon>
    </lineage>
</organism>
<protein>
    <submittedName>
        <fullName evidence="1">Uncharacterized protein</fullName>
    </submittedName>
</protein>
<gene>
    <name evidence="1" type="ORF">IMZ38_07255</name>
</gene>
<dbReference type="OrthoDB" id="17680at2157"/>
<evidence type="ECO:0000313" key="1">
    <source>
        <dbReference type="EMBL" id="QOR95194.1"/>
    </source>
</evidence>
<dbReference type="Proteomes" id="UP000593766">
    <property type="component" value="Chromosome"/>
</dbReference>
<accession>A0A7M1UVC8</accession>
<sequence>MKNHVYYEGVVIGVEQPEEVGEPCILVHGRINDKDAEFYLILDAASYHEVLRLGIGQQVSGRGVVESTSPLIVRKI</sequence>
<dbReference type="KEGG" id="tcs:IMZ38_07255"/>
<evidence type="ECO:0000313" key="2">
    <source>
        <dbReference type="Proteomes" id="UP000593766"/>
    </source>
</evidence>
<name>A0A7M1UVC8_9CREN</name>
<proteinExistence type="predicted"/>
<dbReference type="AlphaFoldDB" id="A0A7M1UVC8"/>